<dbReference type="Pfam" id="PF07593">
    <property type="entry name" value="UnbV_ASPIC"/>
    <property type="match status" value="1"/>
</dbReference>
<sequence>MVLNQFKRVFVFITLFQVMGLYAQQSSSISDIIDKIYDLEKERDPKCYATANRLEDFMYGTPLEEEARNLKIDIQKEFIYYLKEKGSALAKNGNHLKIKRIHLESVLQDLTEYKLLENGNYQYKLTTGTITINAKDYRQYASVSYGYRSLLSVEQDLFYFSENKLLAFDSEALQLANEYVNLITLVTLKIADINARKANEKTISKERLKESWLLILNESKNKNSLSISKYPKQDRKIIKASENNEILEEIITKKIEAYTTYNQLSESVFLRNIQVYFARQKWPTDLPTSNNLRSYYIESLIGFTKSLLELSNKNSSASNSQIIRPIQVQKALHLFLPSETNTFEDVTFFPNNLTEKIAIESYDLDAFRDSGFHWRILGYALDDLAKENIKSIDPNAAEQLVEGIAQFGVLVLRVAGEISKNDAKTVLDISAIEKARKHIQSLINTYDFTDVKKEVSKINSSNNSSTSSIGKFDIVNNITGVDFEHKSSDWLNRFIRSYSTSLEENVIKLSIPPAFGGSGVACEDLNNDGWMDILLLGGFGNKLLINQQNGSFKDVTQSTLLNAWDNDLKSYGEARQPIIADFDNNGTQDVFISYVNAQHKLYNNQGELEFVDVSNIANLGGENAVAGPATAFDFDNDGLLDIYIGYFGNYIEGILPTIRRDNQNGMPNKLFRNLGNFKFEEVDYLRDISSDTGWTQAVGHSDINQDGWQDVIVGNDFGVNKYYINNQDGTFSEISKQLGTDKPSYTMNVGITDLNGDFYPDFYISNIVVMQKDEKYVSPNENTTMKFDPKKMANIRTVEANDLFLSSVNNSEISYQLSDNIGRGYSATGWSWDADFFDFDNDGDEDLYCLNGMNDFSVYSSENPFYFEREEESKSIEYAQSDREKNVFFVNEEGILLNKAEEFALDLNSNARSASYFDFDEDGDLDIIINNYHEKATFLENKTSNENDWIKIKLIGNPEAKINNDAIGSSIIINGAIWREIHSTTGYLSVHPKQQHFGLGINKMVTLEVRWSNGERYTLEGLKANTSYEIEYPNKITQKD</sequence>
<gene>
    <name evidence="2" type="ORF">KXJ69_04710</name>
</gene>
<dbReference type="EMBL" id="JAHWDP010000002">
    <property type="protein sequence ID" value="MBW2937393.1"/>
    <property type="molecule type" value="Genomic_DNA"/>
</dbReference>
<evidence type="ECO:0000259" key="1">
    <source>
        <dbReference type="Pfam" id="PF07593"/>
    </source>
</evidence>
<dbReference type="PANTHER" id="PTHR16026">
    <property type="entry name" value="CARTILAGE ACIDIC PROTEIN 1"/>
    <property type="match status" value="1"/>
</dbReference>
<name>A0A9X1FMJ1_9FLAO</name>
<evidence type="ECO:0000313" key="3">
    <source>
        <dbReference type="Proteomes" id="UP001138686"/>
    </source>
</evidence>
<dbReference type="RefSeq" id="WP_219051822.1">
    <property type="nucleotide sequence ID" value="NZ_JAHWDP010000002.1"/>
</dbReference>
<keyword evidence="3" id="KW-1185">Reference proteome</keyword>
<dbReference type="Proteomes" id="UP001138686">
    <property type="component" value="Unassembled WGS sequence"/>
</dbReference>
<accession>A0A9X1FMJ1</accession>
<proteinExistence type="predicted"/>
<organism evidence="2 3">
    <name type="scientific">Halomarinibacterium sedimenti</name>
    <dbReference type="NCBI Taxonomy" id="2857106"/>
    <lineage>
        <taxon>Bacteria</taxon>
        <taxon>Pseudomonadati</taxon>
        <taxon>Bacteroidota</taxon>
        <taxon>Flavobacteriia</taxon>
        <taxon>Flavobacteriales</taxon>
        <taxon>Flavobacteriaceae</taxon>
        <taxon>Halomarinibacterium</taxon>
    </lineage>
</organism>
<dbReference type="Pfam" id="PF13517">
    <property type="entry name" value="FG-GAP_3"/>
    <property type="match status" value="2"/>
</dbReference>
<protein>
    <submittedName>
        <fullName evidence="2">CRTAC1 family protein</fullName>
    </submittedName>
</protein>
<dbReference type="AlphaFoldDB" id="A0A9X1FMJ1"/>
<evidence type="ECO:0000313" key="2">
    <source>
        <dbReference type="EMBL" id="MBW2937393.1"/>
    </source>
</evidence>
<dbReference type="InterPro" id="IPR011519">
    <property type="entry name" value="UnbV_ASPIC"/>
</dbReference>
<dbReference type="InterPro" id="IPR027039">
    <property type="entry name" value="Crtac1"/>
</dbReference>
<dbReference type="InterPro" id="IPR013517">
    <property type="entry name" value="FG-GAP"/>
</dbReference>
<reference evidence="2" key="1">
    <citation type="submission" date="2021-07" db="EMBL/GenBank/DDBJ databases">
        <title>Aureisphaera sp. CAU 1614 isolated from sea sediment.</title>
        <authorList>
            <person name="Kim W."/>
        </authorList>
    </citation>
    <scope>NUCLEOTIDE SEQUENCE</scope>
    <source>
        <strain evidence="2">CAU 1614</strain>
    </source>
</reference>
<dbReference type="PANTHER" id="PTHR16026:SF0">
    <property type="entry name" value="CARTILAGE ACIDIC PROTEIN 1"/>
    <property type="match status" value="1"/>
</dbReference>
<feature type="domain" description="ASPIC/UnbV" evidence="1">
    <location>
        <begin position="966"/>
        <end position="1028"/>
    </location>
</feature>
<comment type="caution">
    <text evidence="2">The sequence shown here is derived from an EMBL/GenBank/DDBJ whole genome shotgun (WGS) entry which is preliminary data.</text>
</comment>